<dbReference type="AlphaFoldDB" id="A0A0F3GK79"/>
<dbReference type="EMBL" id="LACI01002375">
    <property type="protein sequence ID" value="KJU82281.1"/>
    <property type="molecule type" value="Genomic_DNA"/>
</dbReference>
<evidence type="ECO:0000313" key="2">
    <source>
        <dbReference type="Proteomes" id="UP000033423"/>
    </source>
</evidence>
<gene>
    <name evidence="1" type="ORF">MBAV_005526</name>
</gene>
<accession>A0A0F3GK79</accession>
<reference evidence="1 2" key="1">
    <citation type="submission" date="2015-02" db="EMBL/GenBank/DDBJ databases">
        <title>Single-cell genomics of uncultivated deep-branching MTB reveals a conserved set of magnetosome genes.</title>
        <authorList>
            <person name="Kolinko S."/>
            <person name="Richter M."/>
            <person name="Glockner F.O."/>
            <person name="Brachmann A."/>
            <person name="Schuler D."/>
        </authorList>
    </citation>
    <scope>NUCLEOTIDE SEQUENCE [LARGE SCALE GENOMIC DNA]</scope>
    <source>
        <strain evidence="1">TM-1</strain>
    </source>
</reference>
<name>A0A0F3GK79_9BACT</name>
<keyword evidence="2" id="KW-1185">Reference proteome</keyword>
<sequence>MERLGNEELYDVIFTGKILDGFKEATIIRYMTKISGFDSFDIVSKLQAKKPFAVKSGLVIKDAEKLVREFSRIGAVCSLSVITQKDKASLFNKVTDGLNSGIRSTKEILGRSKSKVKDTIKRPKEEDLCDVIFTGRFIDGFEKVIAIINIAETLNVDPADISIQDDELIIVKSELSRKDVESLAPELLKISGICDVHCKKNDVSLLNKVTDSLNSRLKTTKEFLGRGTDKVKDFAAESARLTKNTVSSGINIAQKYVSGSTIIEKAVALGIQNLLLIAVIVRIPINEELKLNILTFLLDDLKQKWRSL</sequence>
<dbReference type="Proteomes" id="UP000033423">
    <property type="component" value="Unassembled WGS sequence"/>
</dbReference>
<protein>
    <submittedName>
        <fullName evidence="1">Uncharacterized protein</fullName>
    </submittedName>
</protein>
<evidence type="ECO:0000313" key="1">
    <source>
        <dbReference type="EMBL" id="KJU82281.1"/>
    </source>
</evidence>
<comment type="caution">
    <text evidence="1">The sequence shown here is derived from an EMBL/GenBank/DDBJ whole genome shotgun (WGS) entry which is preliminary data.</text>
</comment>
<proteinExistence type="predicted"/>
<organism evidence="1 2">
    <name type="scientific">Candidatus Magnetobacterium bavaricum</name>
    <dbReference type="NCBI Taxonomy" id="29290"/>
    <lineage>
        <taxon>Bacteria</taxon>
        <taxon>Pseudomonadati</taxon>
        <taxon>Nitrospirota</taxon>
        <taxon>Thermodesulfovibrionia</taxon>
        <taxon>Thermodesulfovibrionales</taxon>
        <taxon>Candidatus Magnetobacteriaceae</taxon>
        <taxon>Candidatus Magnetobacterium</taxon>
    </lineage>
</organism>